<proteinExistence type="predicted"/>
<protein>
    <submittedName>
        <fullName evidence="2">Uncharacterized protein</fullName>
    </submittedName>
</protein>
<dbReference type="Proteomes" id="UP000317909">
    <property type="component" value="Chromosome"/>
</dbReference>
<sequence>MVYQARTHGGWRSDPGDKLYRSPGVDPIGKVYQEQIPARRALL</sequence>
<evidence type="ECO:0000313" key="2">
    <source>
        <dbReference type="EMBL" id="QDT71165.1"/>
    </source>
</evidence>
<reference evidence="2 3" key="1">
    <citation type="submission" date="2019-02" db="EMBL/GenBank/DDBJ databases">
        <title>Deep-cultivation of Planctomycetes and their phenomic and genomic characterization uncovers novel biology.</title>
        <authorList>
            <person name="Wiegand S."/>
            <person name="Jogler M."/>
            <person name="Boedeker C."/>
            <person name="Pinto D."/>
            <person name="Vollmers J."/>
            <person name="Rivas-Marin E."/>
            <person name="Kohn T."/>
            <person name="Peeters S.H."/>
            <person name="Heuer A."/>
            <person name="Rast P."/>
            <person name="Oberbeckmann S."/>
            <person name="Bunk B."/>
            <person name="Jeske O."/>
            <person name="Meyerdierks A."/>
            <person name="Storesund J.E."/>
            <person name="Kallscheuer N."/>
            <person name="Luecker S."/>
            <person name="Lage O.M."/>
            <person name="Pohl T."/>
            <person name="Merkel B.J."/>
            <person name="Hornburger P."/>
            <person name="Mueller R.-W."/>
            <person name="Bruemmer F."/>
            <person name="Labrenz M."/>
            <person name="Spormann A.M."/>
            <person name="Op den Camp H."/>
            <person name="Overmann J."/>
            <person name="Amann R."/>
            <person name="Jetten M.S.M."/>
            <person name="Mascher T."/>
            <person name="Medema M.H."/>
            <person name="Devos D.P."/>
            <person name="Kaster A.-K."/>
            <person name="Ovreas L."/>
            <person name="Rohde M."/>
            <person name="Galperin M.Y."/>
            <person name="Jogler C."/>
        </authorList>
    </citation>
    <scope>NUCLEOTIDE SEQUENCE [LARGE SCALE GENOMIC DNA]</scope>
    <source>
        <strain evidence="2 3">I41</strain>
    </source>
</reference>
<keyword evidence="3" id="KW-1185">Reference proteome</keyword>
<evidence type="ECO:0000256" key="1">
    <source>
        <dbReference type="SAM" id="MobiDB-lite"/>
    </source>
</evidence>
<evidence type="ECO:0000313" key="3">
    <source>
        <dbReference type="Proteomes" id="UP000317909"/>
    </source>
</evidence>
<organism evidence="2 3">
    <name type="scientific">Lacipirellula limnantheis</name>
    <dbReference type="NCBI Taxonomy" id="2528024"/>
    <lineage>
        <taxon>Bacteria</taxon>
        <taxon>Pseudomonadati</taxon>
        <taxon>Planctomycetota</taxon>
        <taxon>Planctomycetia</taxon>
        <taxon>Pirellulales</taxon>
        <taxon>Lacipirellulaceae</taxon>
        <taxon>Lacipirellula</taxon>
    </lineage>
</organism>
<dbReference type="KEGG" id="llh:I41_03200"/>
<accession>A0A517TS24</accession>
<gene>
    <name evidence="2" type="ORF">I41_03200</name>
</gene>
<dbReference type="EMBL" id="CP036339">
    <property type="protein sequence ID" value="QDT71165.1"/>
    <property type="molecule type" value="Genomic_DNA"/>
</dbReference>
<feature type="region of interest" description="Disordered" evidence="1">
    <location>
        <begin position="1"/>
        <end position="24"/>
    </location>
</feature>
<name>A0A517TS24_9BACT</name>
<dbReference type="RefSeq" id="WP_261342473.1">
    <property type="nucleotide sequence ID" value="NZ_CP036339.1"/>
</dbReference>
<dbReference type="AlphaFoldDB" id="A0A517TS24"/>